<feature type="signal peptide" evidence="1">
    <location>
        <begin position="1"/>
        <end position="24"/>
    </location>
</feature>
<dbReference type="AlphaFoldDB" id="A0A2S9H246"/>
<keyword evidence="3" id="KW-1185">Reference proteome</keyword>
<name>A0A2S9H246_9BURK</name>
<dbReference type="RefSeq" id="WP_105530893.1">
    <property type="nucleotide sequence ID" value="NZ_PUGF01000004.1"/>
</dbReference>
<organism evidence="2 3">
    <name type="scientific">Solimicrobium silvestre</name>
    <dbReference type="NCBI Taxonomy" id="2099400"/>
    <lineage>
        <taxon>Bacteria</taxon>
        <taxon>Pseudomonadati</taxon>
        <taxon>Pseudomonadota</taxon>
        <taxon>Betaproteobacteria</taxon>
        <taxon>Burkholderiales</taxon>
        <taxon>Oxalobacteraceae</taxon>
        <taxon>Solimicrobium</taxon>
    </lineage>
</organism>
<dbReference type="PROSITE" id="PS51257">
    <property type="entry name" value="PROKAR_LIPOPROTEIN"/>
    <property type="match status" value="1"/>
</dbReference>
<gene>
    <name evidence="2" type="ORF">S2091_1200</name>
</gene>
<dbReference type="EMBL" id="PUGF01000004">
    <property type="protein sequence ID" value="PRC94027.1"/>
    <property type="molecule type" value="Genomic_DNA"/>
</dbReference>
<dbReference type="Proteomes" id="UP000237839">
    <property type="component" value="Unassembled WGS sequence"/>
</dbReference>
<comment type="caution">
    <text evidence="2">The sequence shown here is derived from an EMBL/GenBank/DDBJ whole genome shotgun (WGS) entry which is preliminary data.</text>
</comment>
<protein>
    <recommendedName>
        <fullName evidence="4">Lipoprotein</fullName>
    </recommendedName>
</protein>
<keyword evidence="1" id="KW-0732">Signal</keyword>
<sequence>MKIKFIQMAVIVSLTAALSACVVAPQQPIGYRMTSTVLPTYVNGQYVGMQPSNYMPPASAPTYAPAAPTAAAPNSTPTTTTVATNQQPVVVQQAPVYMQSPTPSVVYIQSPAPVVYSSYYDPYYSPVYVNPWYGGIGIGVGIGYYGRWGGGWHGRGGWHR</sequence>
<feature type="chain" id="PRO_5015766708" description="Lipoprotein" evidence="1">
    <location>
        <begin position="25"/>
        <end position="160"/>
    </location>
</feature>
<evidence type="ECO:0000256" key="1">
    <source>
        <dbReference type="SAM" id="SignalP"/>
    </source>
</evidence>
<evidence type="ECO:0000313" key="3">
    <source>
        <dbReference type="Proteomes" id="UP000237839"/>
    </source>
</evidence>
<evidence type="ECO:0000313" key="2">
    <source>
        <dbReference type="EMBL" id="PRC94027.1"/>
    </source>
</evidence>
<proteinExistence type="predicted"/>
<dbReference type="OrthoDB" id="9939470at2"/>
<evidence type="ECO:0008006" key="4">
    <source>
        <dbReference type="Google" id="ProtNLM"/>
    </source>
</evidence>
<accession>A0A2S9H246</accession>
<reference evidence="2 3" key="1">
    <citation type="submission" date="2018-02" db="EMBL/GenBank/DDBJ databases">
        <title>Solimicrobium silvestre gen. nov., sp. nov., isolated from alpine forest soil.</title>
        <authorList>
            <person name="Margesin R."/>
            <person name="Albuquerque L."/>
            <person name="Zhang D.-C."/>
            <person name="Froufe H.J.C."/>
            <person name="Severino R."/>
            <person name="Roxo I."/>
            <person name="Egas C."/>
            <person name="Da Costa M.S."/>
        </authorList>
    </citation>
    <scope>NUCLEOTIDE SEQUENCE [LARGE SCALE GENOMIC DNA]</scope>
    <source>
        <strain evidence="2 3">S20-91</strain>
    </source>
</reference>